<keyword evidence="5" id="KW-0472">Membrane</keyword>
<dbReference type="Gene3D" id="2.40.10.10">
    <property type="entry name" value="Trypsin-like serine proteases"/>
    <property type="match status" value="2"/>
</dbReference>
<dbReference type="InterPro" id="IPR001940">
    <property type="entry name" value="Peptidase_S1C"/>
</dbReference>
<dbReference type="InterPro" id="IPR009003">
    <property type="entry name" value="Peptidase_S1_PA"/>
</dbReference>
<dbReference type="PRINTS" id="PR00834">
    <property type="entry name" value="PROTEASES2C"/>
</dbReference>
<dbReference type="InterPro" id="IPR043504">
    <property type="entry name" value="Peptidase_S1_PA_chymotrypsin"/>
</dbReference>
<evidence type="ECO:0000256" key="3">
    <source>
        <dbReference type="ARBA" id="ARBA00022801"/>
    </source>
</evidence>
<evidence type="ECO:0000256" key="2">
    <source>
        <dbReference type="ARBA" id="ARBA00022670"/>
    </source>
</evidence>
<keyword evidence="2" id="KW-0645">Protease</keyword>
<dbReference type="GO" id="GO:0006508">
    <property type="term" value="P:proteolysis"/>
    <property type="evidence" value="ECO:0007669"/>
    <property type="project" value="UniProtKB-KW"/>
</dbReference>
<dbReference type="SMART" id="SM00228">
    <property type="entry name" value="PDZ"/>
    <property type="match status" value="1"/>
</dbReference>
<dbReference type="SUPFAM" id="SSF50494">
    <property type="entry name" value="Trypsin-like serine proteases"/>
    <property type="match status" value="1"/>
</dbReference>
<organism evidence="7">
    <name type="scientific">freshwater metagenome</name>
    <dbReference type="NCBI Taxonomy" id="449393"/>
    <lineage>
        <taxon>unclassified sequences</taxon>
        <taxon>metagenomes</taxon>
        <taxon>ecological metagenomes</taxon>
    </lineage>
</organism>
<keyword evidence="5" id="KW-0812">Transmembrane</keyword>
<evidence type="ECO:0000259" key="6">
    <source>
        <dbReference type="PROSITE" id="PS50106"/>
    </source>
</evidence>
<comment type="similarity">
    <text evidence="1">Belongs to the peptidase S1C family.</text>
</comment>
<dbReference type="PANTHER" id="PTHR43343:SF3">
    <property type="entry name" value="PROTEASE DO-LIKE 8, CHLOROPLASTIC"/>
    <property type="match status" value="1"/>
</dbReference>
<feature type="domain" description="PDZ" evidence="6">
    <location>
        <begin position="286"/>
        <end position="367"/>
    </location>
</feature>
<evidence type="ECO:0000313" key="7">
    <source>
        <dbReference type="EMBL" id="CAB4575090.1"/>
    </source>
</evidence>
<dbReference type="InterPro" id="IPR051201">
    <property type="entry name" value="Chloro_Bact_Ser_Proteases"/>
</dbReference>
<gene>
    <name evidence="7" type="ORF">UFOPK1740_00509</name>
</gene>
<evidence type="ECO:0000256" key="4">
    <source>
        <dbReference type="SAM" id="MobiDB-lite"/>
    </source>
</evidence>
<dbReference type="Pfam" id="PF13365">
    <property type="entry name" value="Trypsin_2"/>
    <property type="match status" value="1"/>
</dbReference>
<dbReference type="Gene3D" id="2.30.42.10">
    <property type="match status" value="1"/>
</dbReference>
<dbReference type="EMBL" id="CAEZTU010000014">
    <property type="protein sequence ID" value="CAB4575090.1"/>
    <property type="molecule type" value="Genomic_DNA"/>
</dbReference>
<name>A0A6J6EET3_9ZZZZ</name>
<dbReference type="SUPFAM" id="SSF50156">
    <property type="entry name" value="PDZ domain-like"/>
    <property type="match status" value="1"/>
</dbReference>
<dbReference type="GO" id="GO:0004252">
    <property type="term" value="F:serine-type endopeptidase activity"/>
    <property type="evidence" value="ECO:0007669"/>
    <property type="project" value="InterPro"/>
</dbReference>
<dbReference type="InterPro" id="IPR001478">
    <property type="entry name" value="PDZ"/>
</dbReference>
<dbReference type="Pfam" id="PF13180">
    <property type="entry name" value="PDZ_2"/>
    <property type="match status" value="1"/>
</dbReference>
<keyword evidence="5" id="KW-1133">Transmembrane helix</keyword>
<reference evidence="7" key="1">
    <citation type="submission" date="2020-05" db="EMBL/GenBank/DDBJ databases">
        <authorList>
            <person name="Chiriac C."/>
            <person name="Salcher M."/>
            <person name="Ghai R."/>
            <person name="Kavagutti S V."/>
        </authorList>
    </citation>
    <scope>NUCLEOTIDE SEQUENCE</scope>
</reference>
<proteinExistence type="inferred from homology"/>
<dbReference type="PANTHER" id="PTHR43343">
    <property type="entry name" value="PEPTIDASE S12"/>
    <property type="match status" value="1"/>
</dbReference>
<protein>
    <submittedName>
        <fullName evidence="7">Unannotated protein</fullName>
    </submittedName>
</protein>
<dbReference type="AlphaFoldDB" id="A0A6J6EET3"/>
<keyword evidence="3" id="KW-0378">Hydrolase</keyword>
<feature type="region of interest" description="Disordered" evidence="4">
    <location>
        <begin position="1"/>
        <end position="26"/>
    </location>
</feature>
<evidence type="ECO:0000256" key="1">
    <source>
        <dbReference type="ARBA" id="ARBA00010541"/>
    </source>
</evidence>
<sequence length="383" mass="39050">MVESSNSPTPGFGNVPTKPSWERKKKRKSTPISAVVVISLIFGGGAGAAFGYLAADFSNGVSNDTADVSQVNKPTPVPINPATETVSQIVQNVRPSVVSIKAEGNSGSGTGSGFIFREDGYVVTNNHVAAPALNGGELTVYLEDKTAFRAELVGRNASYDLAVLKINATGLKPLKIGDSNAINVGDLTVAFGSPLGLTGTVTSGIVSALNRPVTAGGQDDQSFISAIQTDAAINPGNSGGPLVNGQAEVIGVNSAIATLGLGAQSGSIGLGFAIPINQTQRIVTEIINTGKSSTPIAGISIDSTFRGVGARIAEVVSDGPAASTDIKVGDIVTKINGELVEDSTELIVAIRRNNPGDTIVLTVKNEAGNEREVSVVLGSREEG</sequence>
<feature type="transmembrane region" description="Helical" evidence="5">
    <location>
        <begin position="32"/>
        <end position="55"/>
    </location>
</feature>
<dbReference type="PROSITE" id="PS50106">
    <property type="entry name" value="PDZ"/>
    <property type="match status" value="1"/>
</dbReference>
<evidence type="ECO:0000256" key="5">
    <source>
        <dbReference type="SAM" id="Phobius"/>
    </source>
</evidence>
<accession>A0A6J6EET3</accession>
<dbReference type="InterPro" id="IPR036034">
    <property type="entry name" value="PDZ_sf"/>
</dbReference>